<sequence>MKIDYQKLREFFRILANALKRIWEAWQTLKTEVIEWHQSYYQEKRERKKRVESWYVPMDTRKPSQMINNKPRNMVRKVIR</sequence>
<organism evidence="1 2">
    <name type="scientific">Cytobacillus oceanisediminis</name>
    <dbReference type="NCBI Taxonomy" id="665099"/>
    <lineage>
        <taxon>Bacteria</taxon>
        <taxon>Bacillati</taxon>
        <taxon>Bacillota</taxon>
        <taxon>Bacilli</taxon>
        <taxon>Bacillales</taxon>
        <taxon>Bacillaceae</taxon>
        <taxon>Cytobacillus</taxon>
    </lineage>
</organism>
<proteinExistence type="predicted"/>
<accession>A0ABX3CKF5</accession>
<evidence type="ECO:0008006" key="3">
    <source>
        <dbReference type="Google" id="ProtNLM"/>
    </source>
</evidence>
<dbReference type="RefSeq" id="WP_071160214.1">
    <property type="nucleotide sequence ID" value="NZ_MBRJ01000078.1"/>
</dbReference>
<name>A0ABX3CKF5_9BACI</name>
<keyword evidence="2" id="KW-1185">Reference proteome</keyword>
<evidence type="ECO:0000313" key="2">
    <source>
        <dbReference type="Proteomes" id="UP000180194"/>
    </source>
</evidence>
<evidence type="ECO:0000313" key="1">
    <source>
        <dbReference type="EMBL" id="OHX39219.1"/>
    </source>
</evidence>
<dbReference type="EMBL" id="MBRJ01000078">
    <property type="protein sequence ID" value="OHX39219.1"/>
    <property type="molecule type" value="Genomic_DNA"/>
</dbReference>
<dbReference type="Proteomes" id="UP000180194">
    <property type="component" value="Unassembled WGS sequence"/>
</dbReference>
<reference evidence="1 2" key="1">
    <citation type="submission" date="2016-07" db="EMBL/GenBank/DDBJ databases">
        <title>Bacillus oceanisediminis whole genome.</title>
        <authorList>
            <person name="Pal Y."/>
            <person name="Verma A."/>
            <person name="Mual P."/>
            <person name="Srinivasan K."/>
        </authorList>
    </citation>
    <scope>NUCLEOTIDE SEQUENCE [LARGE SCALE GENOMIC DNA]</scope>
    <source>
        <strain evidence="1 2">Bhandara28</strain>
    </source>
</reference>
<comment type="caution">
    <text evidence="1">The sequence shown here is derived from an EMBL/GenBank/DDBJ whole genome shotgun (WGS) entry which is preliminary data.</text>
</comment>
<gene>
    <name evidence="1" type="ORF">BBV17_03740</name>
</gene>
<protein>
    <recommendedName>
        <fullName evidence="3">Transposase</fullName>
    </recommendedName>
</protein>